<keyword evidence="1" id="KW-0472">Membrane</keyword>
<reference evidence="3" key="1">
    <citation type="submission" date="2016-11" db="UniProtKB">
        <authorList>
            <consortium name="WormBaseParasite"/>
        </authorList>
    </citation>
    <scope>IDENTIFICATION</scope>
</reference>
<dbReference type="Proteomes" id="UP000095287">
    <property type="component" value="Unplaced"/>
</dbReference>
<dbReference type="AlphaFoldDB" id="A0A1I8AU55"/>
<protein>
    <submittedName>
        <fullName evidence="3">Transmembrane protein</fullName>
    </submittedName>
</protein>
<evidence type="ECO:0000313" key="3">
    <source>
        <dbReference type="WBParaSite" id="L893_g8923.t1"/>
    </source>
</evidence>
<sequence length="280" mass="30276">MSSPTAPSHSSSACSIFSCSDRFLRQSTIDTTCSLGSDNLEKRIEDFLNRGDEMDSMGVVSRILLLLMLLIVFLFSAICSLVLFASALDMSGISRDLLAIVEPYGSLDLGRGDYHTSSVVISTKVTDKSKGIDKGVEIEVVEHGREVPLLPAGLPSPHAEKTPPLQPLGNENNPTHVWGVNTHPKFAFPPPAENIEPPANSYSPFQSPLSTWQNNFQQGLGQYASNGFPSNVPGIPPNLLGYQRGIDDSLKAGPLDFNVKAPNPSHLSGWEDNGFNARRT</sequence>
<accession>A0A1I8AU55</accession>
<feature type="transmembrane region" description="Helical" evidence="1">
    <location>
        <begin position="63"/>
        <end position="85"/>
    </location>
</feature>
<name>A0A1I8AU55_9BILA</name>
<keyword evidence="2" id="KW-1185">Reference proteome</keyword>
<proteinExistence type="predicted"/>
<evidence type="ECO:0000256" key="1">
    <source>
        <dbReference type="SAM" id="Phobius"/>
    </source>
</evidence>
<dbReference type="WBParaSite" id="L893_g8923.t1">
    <property type="protein sequence ID" value="L893_g8923.t1"/>
    <property type="gene ID" value="L893_g8923"/>
</dbReference>
<organism evidence="2 3">
    <name type="scientific">Steinernema glaseri</name>
    <dbReference type="NCBI Taxonomy" id="37863"/>
    <lineage>
        <taxon>Eukaryota</taxon>
        <taxon>Metazoa</taxon>
        <taxon>Ecdysozoa</taxon>
        <taxon>Nematoda</taxon>
        <taxon>Chromadorea</taxon>
        <taxon>Rhabditida</taxon>
        <taxon>Tylenchina</taxon>
        <taxon>Panagrolaimomorpha</taxon>
        <taxon>Strongyloidoidea</taxon>
        <taxon>Steinernematidae</taxon>
        <taxon>Steinernema</taxon>
    </lineage>
</organism>
<evidence type="ECO:0000313" key="2">
    <source>
        <dbReference type="Proteomes" id="UP000095287"/>
    </source>
</evidence>
<keyword evidence="1" id="KW-1133">Transmembrane helix</keyword>
<keyword evidence="1" id="KW-0812">Transmembrane</keyword>